<keyword evidence="2" id="KW-1185">Reference proteome</keyword>
<accession>A0A6H0Y2N6</accession>
<dbReference type="Proteomes" id="UP000503462">
    <property type="component" value="Chromosome 4"/>
</dbReference>
<evidence type="ECO:0000313" key="2">
    <source>
        <dbReference type="Proteomes" id="UP000503462"/>
    </source>
</evidence>
<gene>
    <name evidence="1" type="ORF">AMS68_006702</name>
</gene>
<reference evidence="1 2" key="1">
    <citation type="journal article" date="2016" name="Sci. Rep.">
        <title>Peltaster fructicola genome reveals evolution from an invasive phytopathogen to an ectophytic parasite.</title>
        <authorList>
            <person name="Xu C."/>
            <person name="Chen H."/>
            <person name="Gleason M.L."/>
            <person name="Xu J.R."/>
            <person name="Liu H."/>
            <person name="Zhang R."/>
            <person name="Sun G."/>
        </authorList>
    </citation>
    <scope>NUCLEOTIDE SEQUENCE [LARGE SCALE GENOMIC DNA]</scope>
    <source>
        <strain evidence="1 2">LNHT1506</strain>
    </source>
</reference>
<name>A0A6H0Y2N6_9PEZI</name>
<proteinExistence type="predicted"/>
<sequence>MTSDIQRNRDPWVTRAYPHLLGPHVPLARVTTKDRVHIELANVLKHGFKPRMTVDDLTPGDSYSALHASFKTALAATDSRSFNDYVRLRLSEAPQHGIDNEIPSPFSPEIELDRLVAMQDPDGEFLFPNCQLGVLTWEEIFGVGQGYATIYERESADWTIWILSYVHENQHCLQHNTWLSFGEDGDATPSATTDQQVAQRNVYCPLQPLRCA</sequence>
<evidence type="ECO:0000313" key="1">
    <source>
        <dbReference type="EMBL" id="QIX01185.1"/>
    </source>
</evidence>
<protein>
    <submittedName>
        <fullName evidence="1">Uncharacterized protein</fullName>
    </submittedName>
</protein>
<dbReference type="AlphaFoldDB" id="A0A6H0Y2N6"/>
<organism evidence="1 2">
    <name type="scientific">Peltaster fructicola</name>
    <dbReference type="NCBI Taxonomy" id="286661"/>
    <lineage>
        <taxon>Eukaryota</taxon>
        <taxon>Fungi</taxon>
        <taxon>Dikarya</taxon>
        <taxon>Ascomycota</taxon>
        <taxon>Pezizomycotina</taxon>
        <taxon>Dothideomycetes</taxon>
        <taxon>Dothideomycetes incertae sedis</taxon>
        <taxon>Peltaster</taxon>
    </lineage>
</organism>
<dbReference type="EMBL" id="CP051142">
    <property type="protein sequence ID" value="QIX01185.1"/>
    <property type="molecule type" value="Genomic_DNA"/>
</dbReference>